<protein>
    <submittedName>
        <fullName evidence="1">Uncharacterized protein</fullName>
    </submittedName>
</protein>
<evidence type="ECO:0000313" key="2">
    <source>
        <dbReference type="Proteomes" id="UP000036061"/>
    </source>
</evidence>
<proteinExistence type="predicted"/>
<dbReference type="EMBL" id="CP030117">
    <property type="protein sequence ID" value="AWX56512.1"/>
    <property type="molecule type" value="Genomic_DNA"/>
</dbReference>
<gene>
    <name evidence="1" type="ORF">AB432_016350</name>
</gene>
<accession>A0A2Z4MJ47</accession>
<dbReference type="Proteomes" id="UP000036061">
    <property type="component" value="Chromosome"/>
</dbReference>
<dbReference type="AlphaFoldDB" id="A0A2Z4MJ47"/>
<name>A0A2Z4MJ47_BREBE</name>
<evidence type="ECO:0000313" key="1">
    <source>
        <dbReference type="EMBL" id="AWX56512.1"/>
    </source>
</evidence>
<sequence>MLENYGIHYEWNELEYHEDIFTAFQFNFNLEGDKNLGEVRLIPLDDWKANLEKTCDNWFFEFTFWSF</sequence>
<organism evidence="1 2">
    <name type="scientific">Brevibacillus brevis</name>
    <name type="common">Bacillus brevis</name>
    <dbReference type="NCBI Taxonomy" id="1393"/>
    <lineage>
        <taxon>Bacteria</taxon>
        <taxon>Bacillati</taxon>
        <taxon>Bacillota</taxon>
        <taxon>Bacilli</taxon>
        <taxon>Bacillales</taxon>
        <taxon>Paenibacillaceae</taxon>
        <taxon>Brevibacillus</taxon>
    </lineage>
</organism>
<reference evidence="1 2" key="1">
    <citation type="journal article" date="2015" name="Genome Announc.">
        <title>Draft Genome Sequence of Brevibacillus brevis DZQ7, a Plant Growth-Promoting Rhizobacterium with Broad-Spectrum Antimicrobial Activity.</title>
        <authorList>
            <person name="Hou Q."/>
            <person name="Wang C."/>
            <person name="Hou X."/>
            <person name="Xia Z."/>
            <person name="Ye J."/>
            <person name="Liu K."/>
            <person name="Liu H."/>
            <person name="Wang J."/>
            <person name="Guo H."/>
            <person name="Yu X."/>
            <person name="Yang Y."/>
            <person name="Du B."/>
            <person name="Ding Y."/>
        </authorList>
    </citation>
    <scope>NUCLEOTIDE SEQUENCE [LARGE SCALE GENOMIC DNA]</scope>
    <source>
        <strain evidence="1 2">DZQ7</strain>
    </source>
</reference>